<protein>
    <submittedName>
        <fullName evidence="1">Uncharacterized protein</fullName>
    </submittedName>
</protein>
<evidence type="ECO:0000313" key="1">
    <source>
        <dbReference type="EMBL" id="SUZ83563.1"/>
    </source>
</evidence>
<name>A0A381R1S0_9ZZZZ</name>
<dbReference type="AlphaFoldDB" id="A0A381R1S0"/>
<gene>
    <name evidence="1" type="ORF">METZ01_LOCUS36417</name>
</gene>
<reference evidence="1" key="1">
    <citation type="submission" date="2018-05" db="EMBL/GenBank/DDBJ databases">
        <authorList>
            <person name="Lanie J.A."/>
            <person name="Ng W.-L."/>
            <person name="Kazmierczak K.M."/>
            <person name="Andrzejewski T.M."/>
            <person name="Davidsen T.M."/>
            <person name="Wayne K.J."/>
            <person name="Tettelin H."/>
            <person name="Glass J.I."/>
            <person name="Rusch D."/>
            <person name="Podicherti R."/>
            <person name="Tsui H.-C.T."/>
            <person name="Winkler M.E."/>
        </authorList>
    </citation>
    <scope>NUCLEOTIDE SEQUENCE</scope>
</reference>
<dbReference type="EMBL" id="UINC01001556">
    <property type="protein sequence ID" value="SUZ83563.1"/>
    <property type="molecule type" value="Genomic_DNA"/>
</dbReference>
<sequence>MLWTNPYPNQDGTRACHRLSKFGTHFTRRTLTLAVILLWQSGTTRCEEQDGTPLKLKMIT</sequence>
<organism evidence="1">
    <name type="scientific">marine metagenome</name>
    <dbReference type="NCBI Taxonomy" id="408172"/>
    <lineage>
        <taxon>unclassified sequences</taxon>
        <taxon>metagenomes</taxon>
        <taxon>ecological metagenomes</taxon>
    </lineage>
</organism>
<proteinExistence type="predicted"/>
<accession>A0A381R1S0</accession>